<dbReference type="OrthoDB" id="5090391at2"/>
<evidence type="ECO:0000313" key="2">
    <source>
        <dbReference type="Proteomes" id="UP000199071"/>
    </source>
</evidence>
<dbReference type="AlphaFoldDB" id="A0A1G6A8E5"/>
<dbReference type="InterPro" id="IPR017853">
    <property type="entry name" value="GH"/>
</dbReference>
<dbReference type="Proteomes" id="UP000199071">
    <property type="component" value="Unassembled WGS sequence"/>
</dbReference>
<dbReference type="SUPFAM" id="SSF51445">
    <property type="entry name" value="(Trans)glycosidases"/>
    <property type="match status" value="1"/>
</dbReference>
<organism evidence="1 2">
    <name type="scientific">Bauldia litoralis</name>
    <dbReference type="NCBI Taxonomy" id="665467"/>
    <lineage>
        <taxon>Bacteria</taxon>
        <taxon>Pseudomonadati</taxon>
        <taxon>Pseudomonadota</taxon>
        <taxon>Alphaproteobacteria</taxon>
        <taxon>Hyphomicrobiales</taxon>
        <taxon>Kaistiaceae</taxon>
        <taxon>Bauldia</taxon>
    </lineage>
</organism>
<sequence length="550" mass="60442">MSSSDQALLAGNVAVSGAEAFPHALRRFKEAFPGVDWQANDAAATVSLSIDDALAEGAFRIETTTAPSIAIAGGSLSGVIYAVEHLIANGGTDPATLAVAPGTVSEAPGLAYRTFWTWDHSTNWELSQVGVQEIGVFNPYSKPPGGFLADYCRLVDFCSLNRIAGIVIYGFLRDSHGGIEAAQELCRYANERGVRIIPGIAIGAYGGVYWEGDHPYNLSTWLKKNPQFAATMEKGVGFQLADLSFPLNFPHSDYTVSACPSAPETIEWMEEAVSWLAETFDIGGINIESGDYGVCGCDRCVARRKNDAEAARRRDDHGDSWSHTDMAENFPRLYRAAKAKKPDLWIYCEMQWDNLLDPVASDAQTSLPPGAIYQHTANRSFWNRLRTELKRDYVEALPTQPNVLRCQFACQWNGDERTERYALNARVFADMATVADKVGMDGLTVWGEVSSYCATAELSYLAFARFCWDPTLTWERFLDEDLAPRLGGGEAARRFVEIAEEIDANQTLPVSRLAELRATTLAASMAGDGEVARRWLTLGEQIARREYMGA</sequence>
<name>A0A1G6A8E5_9HYPH</name>
<gene>
    <name evidence="1" type="ORF">SAMN02982931_00299</name>
</gene>
<dbReference type="STRING" id="665467.SAMN02982931_00299"/>
<protein>
    <submittedName>
        <fullName evidence="1">Uncharacterized protein</fullName>
    </submittedName>
</protein>
<dbReference type="RefSeq" id="WP_090874439.1">
    <property type="nucleotide sequence ID" value="NZ_FMXQ01000001.1"/>
</dbReference>
<dbReference type="Gene3D" id="3.20.20.80">
    <property type="entry name" value="Glycosidases"/>
    <property type="match status" value="1"/>
</dbReference>
<reference evidence="1 2" key="1">
    <citation type="submission" date="2016-10" db="EMBL/GenBank/DDBJ databases">
        <authorList>
            <person name="de Groot N.N."/>
        </authorList>
    </citation>
    <scope>NUCLEOTIDE SEQUENCE [LARGE SCALE GENOMIC DNA]</scope>
    <source>
        <strain evidence="1 2">ATCC 35022</strain>
    </source>
</reference>
<proteinExistence type="predicted"/>
<keyword evidence="2" id="KW-1185">Reference proteome</keyword>
<accession>A0A1G6A8E5</accession>
<dbReference type="EMBL" id="FMXQ01000001">
    <property type="protein sequence ID" value="SDB04707.1"/>
    <property type="molecule type" value="Genomic_DNA"/>
</dbReference>
<evidence type="ECO:0000313" key="1">
    <source>
        <dbReference type="EMBL" id="SDB04707.1"/>
    </source>
</evidence>